<reference evidence="14" key="1">
    <citation type="submission" date="2020-10" db="EMBL/GenBank/DDBJ databases">
        <authorList>
            <person name="Gilroy R."/>
        </authorList>
    </citation>
    <scope>NUCLEOTIDE SEQUENCE</scope>
    <source>
        <strain evidence="14">ChiHile30-977</strain>
    </source>
</reference>
<comment type="function">
    <text evidence="1">Multidrug efflux pump.</text>
</comment>
<comment type="similarity">
    <text evidence="3">Belongs to the multi antimicrobial extrusion (MATE) (TC 2.A.66.1) family.</text>
</comment>
<dbReference type="Proteomes" id="UP000886819">
    <property type="component" value="Unassembled WGS sequence"/>
</dbReference>
<evidence type="ECO:0000256" key="8">
    <source>
        <dbReference type="ARBA" id="ARBA00022692"/>
    </source>
</evidence>
<proteinExistence type="inferred from homology"/>
<gene>
    <name evidence="14" type="ORF">IAA66_06885</name>
</gene>
<evidence type="ECO:0000256" key="13">
    <source>
        <dbReference type="SAM" id="Phobius"/>
    </source>
</evidence>
<feature type="transmembrane region" description="Helical" evidence="13">
    <location>
        <begin position="152"/>
        <end position="171"/>
    </location>
</feature>
<evidence type="ECO:0000256" key="9">
    <source>
        <dbReference type="ARBA" id="ARBA00022989"/>
    </source>
</evidence>
<reference evidence="14" key="2">
    <citation type="journal article" date="2021" name="PeerJ">
        <title>Extensive microbial diversity within the chicken gut microbiome revealed by metagenomics and culture.</title>
        <authorList>
            <person name="Gilroy R."/>
            <person name="Ravi A."/>
            <person name="Getino M."/>
            <person name="Pursley I."/>
            <person name="Horton D.L."/>
            <person name="Alikhan N.F."/>
            <person name="Baker D."/>
            <person name="Gharbi K."/>
            <person name="Hall N."/>
            <person name="Watson M."/>
            <person name="Adriaenssens E.M."/>
            <person name="Foster-Nyarko E."/>
            <person name="Jarju S."/>
            <person name="Secka A."/>
            <person name="Antonio M."/>
            <person name="Oren A."/>
            <person name="Chaudhuri R.R."/>
            <person name="La Ragione R."/>
            <person name="Hildebrand F."/>
            <person name="Pallen M.J."/>
        </authorList>
    </citation>
    <scope>NUCLEOTIDE SEQUENCE</scope>
    <source>
        <strain evidence="14">ChiHile30-977</strain>
    </source>
</reference>
<name>A0A9D0YYR4_9FIRM</name>
<evidence type="ECO:0000256" key="11">
    <source>
        <dbReference type="ARBA" id="ARBA00023136"/>
    </source>
</evidence>
<keyword evidence="8 13" id="KW-0812">Transmembrane</keyword>
<dbReference type="InterPro" id="IPR048279">
    <property type="entry name" value="MdtK-like"/>
</dbReference>
<feature type="transmembrane region" description="Helical" evidence="13">
    <location>
        <begin position="399"/>
        <end position="417"/>
    </location>
</feature>
<feature type="transmembrane region" description="Helical" evidence="13">
    <location>
        <begin position="36"/>
        <end position="57"/>
    </location>
</feature>
<feature type="transmembrane region" description="Helical" evidence="13">
    <location>
        <begin position="423"/>
        <end position="446"/>
    </location>
</feature>
<evidence type="ECO:0000256" key="4">
    <source>
        <dbReference type="ARBA" id="ARBA00020268"/>
    </source>
</evidence>
<feature type="transmembrane region" description="Helical" evidence="13">
    <location>
        <begin position="268"/>
        <end position="295"/>
    </location>
</feature>
<comment type="subcellular location">
    <subcellularLocation>
        <location evidence="2">Cell membrane</location>
        <topology evidence="2">Multi-pass membrane protein</topology>
    </subcellularLocation>
</comment>
<feature type="transmembrane region" description="Helical" evidence="13">
    <location>
        <begin position="113"/>
        <end position="132"/>
    </location>
</feature>
<evidence type="ECO:0000256" key="12">
    <source>
        <dbReference type="ARBA" id="ARBA00031636"/>
    </source>
</evidence>
<feature type="transmembrane region" description="Helical" evidence="13">
    <location>
        <begin position="183"/>
        <end position="207"/>
    </location>
</feature>
<evidence type="ECO:0000256" key="5">
    <source>
        <dbReference type="ARBA" id="ARBA00022448"/>
    </source>
</evidence>
<evidence type="ECO:0000256" key="1">
    <source>
        <dbReference type="ARBA" id="ARBA00003408"/>
    </source>
</evidence>
<evidence type="ECO:0000313" key="14">
    <source>
        <dbReference type="EMBL" id="HIQ63298.1"/>
    </source>
</evidence>
<keyword evidence="6" id="KW-0050">Antiport</keyword>
<comment type="caution">
    <text evidence="14">The sequence shown here is derived from an EMBL/GenBank/DDBJ whole genome shotgun (WGS) entry which is preliminary data.</text>
</comment>
<evidence type="ECO:0000256" key="3">
    <source>
        <dbReference type="ARBA" id="ARBA00010199"/>
    </source>
</evidence>
<feature type="transmembrane region" description="Helical" evidence="13">
    <location>
        <begin position="342"/>
        <end position="362"/>
    </location>
</feature>
<dbReference type="AlphaFoldDB" id="A0A9D0YYR4"/>
<feature type="transmembrane region" description="Helical" evidence="13">
    <location>
        <begin position="213"/>
        <end position="232"/>
    </location>
</feature>
<dbReference type="EMBL" id="DVFI01000099">
    <property type="protein sequence ID" value="HIQ63298.1"/>
    <property type="molecule type" value="Genomic_DNA"/>
</dbReference>
<keyword evidence="7" id="KW-1003">Cell membrane</keyword>
<dbReference type="InterPro" id="IPR050222">
    <property type="entry name" value="MATE_MdtK"/>
</dbReference>
<accession>A0A9D0YYR4</accession>
<feature type="transmembrane region" description="Helical" evidence="13">
    <location>
        <begin position="301"/>
        <end position="321"/>
    </location>
</feature>
<dbReference type="PANTHER" id="PTHR43298:SF2">
    <property type="entry name" value="FMN_FAD EXPORTER YEEO-RELATED"/>
    <property type="match status" value="1"/>
</dbReference>
<dbReference type="InterPro" id="IPR002528">
    <property type="entry name" value="MATE_fam"/>
</dbReference>
<organism evidence="14 15">
    <name type="scientific">Candidatus Avichristensenella intestinipullorum</name>
    <dbReference type="NCBI Taxonomy" id="2840693"/>
    <lineage>
        <taxon>Bacteria</taxon>
        <taxon>Bacillati</taxon>
        <taxon>Bacillota</taxon>
        <taxon>Clostridia</taxon>
        <taxon>Candidatus Avichristensenella</taxon>
    </lineage>
</organism>
<keyword evidence="10" id="KW-0406">Ion transport</keyword>
<keyword evidence="11 13" id="KW-0472">Membrane</keyword>
<dbReference type="GO" id="GO:0015297">
    <property type="term" value="F:antiporter activity"/>
    <property type="evidence" value="ECO:0007669"/>
    <property type="project" value="UniProtKB-KW"/>
</dbReference>
<dbReference type="PANTHER" id="PTHR43298">
    <property type="entry name" value="MULTIDRUG RESISTANCE PROTEIN NORM-RELATED"/>
    <property type="match status" value="1"/>
</dbReference>
<feature type="transmembrane region" description="Helical" evidence="13">
    <location>
        <begin position="63"/>
        <end position="93"/>
    </location>
</feature>
<dbReference type="GO" id="GO:0005886">
    <property type="term" value="C:plasma membrane"/>
    <property type="evidence" value="ECO:0007669"/>
    <property type="project" value="UniProtKB-SubCell"/>
</dbReference>
<dbReference type="GO" id="GO:0042910">
    <property type="term" value="F:xenobiotic transmembrane transporter activity"/>
    <property type="evidence" value="ECO:0007669"/>
    <property type="project" value="InterPro"/>
</dbReference>
<dbReference type="GO" id="GO:0006811">
    <property type="term" value="P:monoatomic ion transport"/>
    <property type="evidence" value="ECO:0007669"/>
    <property type="project" value="UniProtKB-KW"/>
</dbReference>
<keyword evidence="9 13" id="KW-1133">Transmembrane helix</keyword>
<keyword evidence="5" id="KW-0813">Transport</keyword>
<protein>
    <recommendedName>
        <fullName evidence="4">Probable multidrug resistance protein NorM</fullName>
    </recommendedName>
    <alternativeName>
        <fullName evidence="12">Multidrug-efflux transporter</fullName>
    </alternativeName>
</protein>
<evidence type="ECO:0000256" key="2">
    <source>
        <dbReference type="ARBA" id="ARBA00004651"/>
    </source>
</evidence>
<evidence type="ECO:0000313" key="15">
    <source>
        <dbReference type="Proteomes" id="UP000886819"/>
    </source>
</evidence>
<evidence type="ECO:0000256" key="7">
    <source>
        <dbReference type="ARBA" id="ARBA00022475"/>
    </source>
</evidence>
<dbReference type="PIRSF" id="PIRSF006603">
    <property type="entry name" value="DinF"/>
    <property type="match status" value="1"/>
</dbReference>
<dbReference type="Pfam" id="PF01554">
    <property type="entry name" value="MatE"/>
    <property type="match status" value="2"/>
</dbReference>
<sequence length="468" mass="50434">MHHHHRSLRRPLRTGLWLERHLTTQQFTFAQLWRMFVPLVFDQLFIYLINILSVSMVSSSGEAAVAAVSMVGSLGMIISAVFAGLSTGGSILVAQARGAQDDERVRQCIGQTILLAGAAAVAATAAFAGFAGPMVRALYPMAEPLLIEYASQYLFLISLSYIPYALYNAIFSIYRGLGDSKSSLALTIVINSTHLVCSFVCINGLQLGVTGSGLSYIIARVVGAGMAVLWLFHMRNPVGMRFGYLLRVSHAIQRGIFRVGLPMSLEQILFQAGAVVAQLYIATLSTATIAANGIAASAYNLYYATAFALTTLTTTVCGQCFGAHLPDLAQQYCASFTKMGRVLILGTVLVVSPFMPLVLRLYSPSAEALPQIYLALGIGAVLMPMVWSDAYVPPSAMRAAGDSLAVTIISLMAMWIGRVLVGWVLTIPCGLGIAGVWLSYGAEWLLRLILFRARLRSGRWMRGTAAQA</sequence>
<dbReference type="NCBIfam" id="TIGR00797">
    <property type="entry name" value="matE"/>
    <property type="match status" value="1"/>
</dbReference>
<evidence type="ECO:0000256" key="6">
    <source>
        <dbReference type="ARBA" id="ARBA00022449"/>
    </source>
</evidence>
<evidence type="ECO:0000256" key="10">
    <source>
        <dbReference type="ARBA" id="ARBA00023065"/>
    </source>
</evidence>
<feature type="transmembrane region" description="Helical" evidence="13">
    <location>
        <begin position="368"/>
        <end position="387"/>
    </location>
</feature>